<protein>
    <submittedName>
        <fullName evidence="2">Uncharacterized protein</fullName>
    </submittedName>
</protein>
<organism evidence="2 3">
    <name type="scientific">Acer saccharum</name>
    <name type="common">Sugar maple</name>
    <dbReference type="NCBI Taxonomy" id="4024"/>
    <lineage>
        <taxon>Eukaryota</taxon>
        <taxon>Viridiplantae</taxon>
        <taxon>Streptophyta</taxon>
        <taxon>Embryophyta</taxon>
        <taxon>Tracheophyta</taxon>
        <taxon>Spermatophyta</taxon>
        <taxon>Magnoliopsida</taxon>
        <taxon>eudicotyledons</taxon>
        <taxon>Gunneridae</taxon>
        <taxon>Pentapetalae</taxon>
        <taxon>rosids</taxon>
        <taxon>malvids</taxon>
        <taxon>Sapindales</taxon>
        <taxon>Sapindaceae</taxon>
        <taxon>Hippocastanoideae</taxon>
        <taxon>Acereae</taxon>
        <taxon>Acer</taxon>
    </lineage>
</organism>
<dbReference type="Proteomes" id="UP001168877">
    <property type="component" value="Unassembled WGS sequence"/>
</dbReference>
<evidence type="ECO:0000256" key="1">
    <source>
        <dbReference type="SAM" id="MobiDB-lite"/>
    </source>
</evidence>
<dbReference type="EMBL" id="JAUESC010000002">
    <property type="protein sequence ID" value="KAK0603112.1"/>
    <property type="molecule type" value="Genomic_DNA"/>
</dbReference>
<accession>A0AA39SZX4</accession>
<sequence>MEEIKASGLIQEWREREERIAEGVGEAIGDGSGRSGSRERRRQWRRRIDKEGEYGVPSAFKKLLNEIQI</sequence>
<proteinExistence type="predicted"/>
<reference evidence="2" key="1">
    <citation type="journal article" date="2022" name="Plant J.">
        <title>Strategies of tolerance reflected in two North American maple genomes.</title>
        <authorList>
            <person name="McEvoy S.L."/>
            <person name="Sezen U.U."/>
            <person name="Trouern-Trend A."/>
            <person name="McMahon S.M."/>
            <person name="Schaberg P.G."/>
            <person name="Yang J."/>
            <person name="Wegrzyn J.L."/>
            <person name="Swenson N.G."/>
        </authorList>
    </citation>
    <scope>NUCLEOTIDE SEQUENCE</scope>
    <source>
        <strain evidence="2">NS2018</strain>
    </source>
</reference>
<evidence type="ECO:0000313" key="2">
    <source>
        <dbReference type="EMBL" id="KAK0603112.1"/>
    </source>
</evidence>
<evidence type="ECO:0000313" key="3">
    <source>
        <dbReference type="Proteomes" id="UP001168877"/>
    </source>
</evidence>
<reference evidence="2" key="2">
    <citation type="submission" date="2023-06" db="EMBL/GenBank/DDBJ databases">
        <authorList>
            <person name="Swenson N.G."/>
            <person name="Wegrzyn J.L."/>
            <person name="Mcevoy S.L."/>
        </authorList>
    </citation>
    <scope>NUCLEOTIDE SEQUENCE</scope>
    <source>
        <strain evidence="2">NS2018</strain>
        <tissue evidence="2">Leaf</tissue>
    </source>
</reference>
<name>A0AA39SZX4_ACESA</name>
<gene>
    <name evidence="2" type="ORF">LWI29_001546</name>
</gene>
<comment type="caution">
    <text evidence="2">The sequence shown here is derived from an EMBL/GenBank/DDBJ whole genome shotgun (WGS) entry which is preliminary data.</text>
</comment>
<dbReference type="AlphaFoldDB" id="A0AA39SZX4"/>
<feature type="region of interest" description="Disordered" evidence="1">
    <location>
        <begin position="22"/>
        <end position="43"/>
    </location>
</feature>
<keyword evidence="3" id="KW-1185">Reference proteome</keyword>